<gene>
    <name evidence="6" type="ORF">EV138_4762</name>
</gene>
<comment type="caution">
    <text evidence="6">The sequence shown here is derived from an EMBL/GenBank/DDBJ whole genome shotgun (WGS) entry which is preliminary data.</text>
</comment>
<dbReference type="SUPFAM" id="SSF53822">
    <property type="entry name" value="Periplasmic binding protein-like I"/>
    <property type="match status" value="1"/>
</dbReference>
<dbReference type="EMBL" id="SOCE01000001">
    <property type="protein sequence ID" value="TDU91161.1"/>
    <property type="molecule type" value="Genomic_DNA"/>
</dbReference>
<accession>A0A4R7TFY6</accession>
<dbReference type="PROSITE" id="PS50932">
    <property type="entry name" value="HTH_LACI_2"/>
    <property type="match status" value="1"/>
</dbReference>
<dbReference type="InterPro" id="IPR000843">
    <property type="entry name" value="HTH_LacI"/>
</dbReference>
<organism evidence="6 7">
    <name type="scientific">Kribbella voronezhensis</name>
    <dbReference type="NCBI Taxonomy" id="2512212"/>
    <lineage>
        <taxon>Bacteria</taxon>
        <taxon>Bacillati</taxon>
        <taxon>Actinomycetota</taxon>
        <taxon>Actinomycetes</taxon>
        <taxon>Propionibacteriales</taxon>
        <taxon>Kribbellaceae</taxon>
        <taxon>Kribbella</taxon>
    </lineage>
</organism>
<protein>
    <submittedName>
        <fullName evidence="6">LacI family transcriptional regulator</fullName>
    </submittedName>
</protein>
<evidence type="ECO:0000256" key="3">
    <source>
        <dbReference type="ARBA" id="ARBA00023163"/>
    </source>
</evidence>
<dbReference type="Gene3D" id="1.10.260.40">
    <property type="entry name" value="lambda repressor-like DNA-binding domains"/>
    <property type="match status" value="1"/>
</dbReference>
<keyword evidence="1" id="KW-0805">Transcription regulation</keyword>
<dbReference type="Proteomes" id="UP000295151">
    <property type="component" value="Unassembled WGS sequence"/>
</dbReference>
<evidence type="ECO:0000313" key="6">
    <source>
        <dbReference type="EMBL" id="TDU91161.1"/>
    </source>
</evidence>
<feature type="domain" description="HTH lacI-type" evidence="5">
    <location>
        <begin position="2"/>
        <end position="56"/>
    </location>
</feature>
<dbReference type="GO" id="GO:0003700">
    <property type="term" value="F:DNA-binding transcription factor activity"/>
    <property type="evidence" value="ECO:0007669"/>
    <property type="project" value="TreeGrafter"/>
</dbReference>
<dbReference type="Pfam" id="PF13377">
    <property type="entry name" value="Peripla_BP_3"/>
    <property type="match status" value="1"/>
</dbReference>
<dbReference type="SUPFAM" id="SSF47413">
    <property type="entry name" value="lambda repressor-like DNA-binding domains"/>
    <property type="match status" value="1"/>
</dbReference>
<evidence type="ECO:0000313" key="7">
    <source>
        <dbReference type="Proteomes" id="UP000295151"/>
    </source>
</evidence>
<proteinExistence type="predicted"/>
<name>A0A4R7TFY6_9ACTN</name>
<keyword evidence="7" id="KW-1185">Reference proteome</keyword>
<evidence type="ECO:0000256" key="1">
    <source>
        <dbReference type="ARBA" id="ARBA00023015"/>
    </source>
</evidence>
<dbReference type="Pfam" id="PF00356">
    <property type="entry name" value="LacI"/>
    <property type="match status" value="1"/>
</dbReference>
<dbReference type="InterPro" id="IPR010982">
    <property type="entry name" value="Lambda_DNA-bd_dom_sf"/>
</dbReference>
<dbReference type="SMART" id="SM00354">
    <property type="entry name" value="HTH_LACI"/>
    <property type="match status" value="1"/>
</dbReference>
<reference evidence="6 7" key="1">
    <citation type="submission" date="2019-03" db="EMBL/GenBank/DDBJ databases">
        <title>Genomic Encyclopedia of Type Strains, Phase III (KMG-III): the genomes of soil and plant-associated and newly described type strains.</title>
        <authorList>
            <person name="Whitman W."/>
        </authorList>
    </citation>
    <scope>NUCLEOTIDE SEQUENCE [LARGE SCALE GENOMIC DNA]</scope>
    <source>
        <strain evidence="6 7">VKM Ac-2575</strain>
    </source>
</reference>
<dbReference type="RefSeq" id="WP_133980946.1">
    <property type="nucleotide sequence ID" value="NZ_SOCE01000001.1"/>
</dbReference>
<dbReference type="PANTHER" id="PTHR30146:SF109">
    <property type="entry name" value="HTH-TYPE TRANSCRIPTIONAL REGULATOR GALS"/>
    <property type="match status" value="1"/>
</dbReference>
<feature type="compositionally biased region" description="Polar residues" evidence="4">
    <location>
        <begin position="316"/>
        <end position="327"/>
    </location>
</feature>
<dbReference type="CDD" id="cd06292">
    <property type="entry name" value="PBP1_AglR_RafR-like"/>
    <property type="match status" value="1"/>
</dbReference>
<evidence type="ECO:0000259" key="5">
    <source>
        <dbReference type="PROSITE" id="PS50932"/>
    </source>
</evidence>
<dbReference type="PANTHER" id="PTHR30146">
    <property type="entry name" value="LACI-RELATED TRANSCRIPTIONAL REPRESSOR"/>
    <property type="match status" value="1"/>
</dbReference>
<dbReference type="InterPro" id="IPR028082">
    <property type="entry name" value="Peripla_BP_I"/>
</dbReference>
<keyword evidence="3" id="KW-0804">Transcription</keyword>
<dbReference type="Gene3D" id="3.40.50.2300">
    <property type="match status" value="2"/>
</dbReference>
<dbReference type="AlphaFoldDB" id="A0A4R7TFY6"/>
<evidence type="ECO:0000256" key="2">
    <source>
        <dbReference type="ARBA" id="ARBA00023125"/>
    </source>
</evidence>
<dbReference type="CDD" id="cd01392">
    <property type="entry name" value="HTH_LacI"/>
    <property type="match status" value="1"/>
</dbReference>
<sequence>MATLKQVAAHAEVSVQTVSNALNAPHRLRPDTLQRVTKSIELLNYRPNRNARSLRTSAVELIGYCVPSWPHGQAHLVMDQFLHSLCGAAEATARHILLFTAPVGLKGMPVYEDLHARRLVDGFVLSQTETHDPRHGWLREQQIPFVSFGRVWGETTQPGPFVDVDGAVGCATAVRHLHETGRRRIGFLSWPKTSGLAEDRLSGWRKACEELDLPTKNLAVRCTEDTIEEGARATAELLDSGQGVDGIVAISDILALGALRELGARGLTAGVDVGVTGFDDSPLASVVSPGLTSIRQPMDQIAGELIAILTDKHSSSAVSDESTQQPRSTERLLQPELVIRGSSAPG</sequence>
<keyword evidence="2" id="KW-0238">DNA-binding</keyword>
<dbReference type="InterPro" id="IPR046335">
    <property type="entry name" value="LacI/GalR-like_sensor"/>
</dbReference>
<evidence type="ECO:0000256" key="4">
    <source>
        <dbReference type="SAM" id="MobiDB-lite"/>
    </source>
</evidence>
<dbReference type="GO" id="GO:0000976">
    <property type="term" value="F:transcription cis-regulatory region binding"/>
    <property type="evidence" value="ECO:0007669"/>
    <property type="project" value="TreeGrafter"/>
</dbReference>
<dbReference type="OrthoDB" id="3430936at2"/>
<feature type="region of interest" description="Disordered" evidence="4">
    <location>
        <begin position="316"/>
        <end position="346"/>
    </location>
</feature>